<feature type="domain" description="Pyruvate:ferredoxin oxidoreductase core" evidence="14">
    <location>
        <begin position="517"/>
        <end position="611"/>
    </location>
</feature>
<evidence type="ECO:0000256" key="8">
    <source>
        <dbReference type="ARBA" id="ARBA00066947"/>
    </source>
</evidence>
<protein>
    <recommendedName>
        <fullName evidence="9">2-oxoglutarate synthase subunit KorA</fullName>
        <ecNumber evidence="2">1.2.7.11</ecNumber>
        <ecNumber evidence="8">1.2.7.3</ecNumber>
    </recommendedName>
    <alternativeName>
        <fullName evidence="11">2-ketoglutarate oxidoreductase alpha chain</fullName>
    </alternativeName>
    <alternativeName>
        <fullName evidence="10">2-oxoglutarate-ferredoxin oxidoreductase subunit alpha</fullName>
    </alternativeName>
</protein>
<dbReference type="STRING" id="74969.FAD_0712"/>
<comment type="catalytic activity">
    <reaction evidence="6">
        <text>2 oxidized [2Fe-2S]-[ferredoxin] + 2-oxoglutarate + CoA = succinyl-CoA + 2 reduced [2Fe-2S]-[ferredoxin] + CO2 + H(+)</text>
        <dbReference type="Rhea" id="RHEA:17297"/>
        <dbReference type="Rhea" id="RHEA-COMP:10000"/>
        <dbReference type="Rhea" id="RHEA-COMP:10001"/>
        <dbReference type="ChEBI" id="CHEBI:15378"/>
        <dbReference type="ChEBI" id="CHEBI:16526"/>
        <dbReference type="ChEBI" id="CHEBI:16810"/>
        <dbReference type="ChEBI" id="CHEBI:33737"/>
        <dbReference type="ChEBI" id="CHEBI:33738"/>
        <dbReference type="ChEBI" id="CHEBI:57287"/>
        <dbReference type="ChEBI" id="CHEBI:57292"/>
        <dbReference type="EC" id="1.2.7.3"/>
    </reaction>
</comment>
<evidence type="ECO:0000313" key="17">
    <source>
        <dbReference type="Proteomes" id="UP000192050"/>
    </source>
</evidence>
<sequence length="632" mass="70494">MQETDINLLVGGPQGGGIDSAANMISMAFSLAGYNIYGIREFHSNIKGRHSYIHFRIKHERPKSLKYPVDIMVALDPDTLFEHMFDVAKGSRVVYDSAFNGFNLKNARMITSDTLGRIEEELSSRNLTYDVQGVLDYFKKTGIDVIAIPFDKLINENVHGGPANRYYNTLGAGTTLALLGLDIYHANDGIKFAFKKKPKVIESNINVIKAAYDYVENSSIKVETLPTYPAPPRMLLTGNDSTALGKLMGGLRFQTYYPITPASDESTLLESHEEMKFLETAGKDLKKAGLVVVQCEDELSAINMANGAALTGTRTATATSGPGFSLMAEGIGYAGMTEIPVVITFYQRGGPSTGLPTRNGQADLLFALNTGHGEFPKIVMSSGDMEECIYDGMKSLNYAQRYQMPVIHMIDKTLANTMDLVPEIDVKKVKIVKYNENTDHENFKRYSLNTEDGISPYGVFGKDIFWMTGDEHDELGHVTEDTKMRDRMMEKRMQKLITADNEIPLEDKVVLYGDKNADITYITWGSQKSLLLDAIDELKKQGVSANLLYLRMFEPFPAEYVEKVLKNSHLIIDVESNMTAQAAKVIRMNTGIKIENFILKYNGRHMTLDEILRSTKNIMEKKPALEVLQEGS</sequence>
<organism evidence="15 17">
    <name type="scientific">Ferroplasma acidiphilum</name>
    <dbReference type="NCBI Taxonomy" id="74969"/>
    <lineage>
        <taxon>Archaea</taxon>
        <taxon>Methanobacteriati</taxon>
        <taxon>Thermoplasmatota</taxon>
        <taxon>Thermoplasmata</taxon>
        <taxon>Thermoplasmatales</taxon>
        <taxon>Ferroplasmaceae</taxon>
        <taxon>Ferroplasma</taxon>
    </lineage>
</organism>
<dbReference type="EC" id="1.2.7.11" evidence="2"/>
<dbReference type="Proteomes" id="UP000192050">
    <property type="component" value="Chromosome"/>
</dbReference>
<dbReference type="OrthoDB" id="31112at2157"/>
<dbReference type="SUPFAM" id="SSF52518">
    <property type="entry name" value="Thiamin diphosphate-binding fold (THDP-binding)"/>
    <property type="match status" value="1"/>
</dbReference>
<dbReference type="Gene3D" id="3.40.920.10">
    <property type="entry name" value="Pyruvate-ferredoxin oxidoreductase, PFOR, domain III"/>
    <property type="match status" value="1"/>
</dbReference>
<dbReference type="RefSeq" id="WP_081141834.1">
    <property type="nucleotide sequence ID" value="NZ_CP015363.1"/>
</dbReference>
<dbReference type="InterPro" id="IPR022367">
    <property type="entry name" value="2-oxoacid/accept_OxRdtase_asu"/>
</dbReference>
<accession>A0A1V0N3A1</accession>
<dbReference type="InterPro" id="IPR050722">
    <property type="entry name" value="Pyruvate:ferred/Flavod_OxRd"/>
</dbReference>
<dbReference type="GO" id="GO:0047553">
    <property type="term" value="F:2-oxoglutarate synthase activity"/>
    <property type="evidence" value="ECO:0007669"/>
    <property type="project" value="UniProtKB-EC"/>
</dbReference>
<dbReference type="Pfam" id="PF01855">
    <property type="entry name" value="POR_N"/>
    <property type="match status" value="1"/>
</dbReference>
<feature type="domain" description="Pyruvate flavodoxin/ferredoxin oxidoreductase pyrimidine binding" evidence="13">
    <location>
        <begin position="247"/>
        <end position="490"/>
    </location>
</feature>
<reference evidence="15 17" key="1">
    <citation type="submission" date="2011-10" db="EMBL/GenBank/DDBJ databases">
        <title>Metabolic and evolutionary patterns in the extreme acidophile Ferroplasma acidiphilum.</title>
        <authorList>
            <person name="Golyshina O.V."/>
            <person name="Kozyavkin S.A."/>
            <person name="Tatusov R.L."/>
            <person name="Slesarev A.I."/>
            <person name="Golyshin P.N."/>
        </authorList>
    </citation>
    <scope>NUCLEOTIDE SEQUENCE [LARGE SCALE GENOMIC DNA]</scope>
    <source>
        <strain evidence="15">Berkeley</strain>
        <strain evidence="17">Y</strain>
    </source>
</reference>
<dbReference type="SUPFAM" id="SSF52922">
    <property type="entry name" value="TK C-terminal domain-like"/>
    <property type="match status" value="1"/>
</dbReference>
<dbReference type="GO" id="GO:0019164">
    <property type="term" value="F:pyruvate synthase activity"/>
    <property type="evidence" value="ECO:0007669"/>
    <property type="project" value="UniProtKB-ARBA"/>
</dbReference>
<dbReference type="Pfam" id="PF01558">
    <property type="entry name" value="POR"/>
    <property type="match status" value="1"/>
</dbReference>
<evidence type="ECO:0000313" key="16">
    <source>
        <dbReference type="EMBL" id="NOL60621.1"/>
    </source>
</evidence>
<reference evidence="16 18" key="2">
    <citation type="submission" date="2020-05" db="EMBL/GenBank/DDBJ databases">
        <authorList>
            <person name="Zhang R."/>
        </authorList>
    </citation>
    <scope>NUCLEOTIDE SEQUENCE [LARGE SCALE GENOMIC DNA]</scope>
    <source>
        <strain evidence="16 18">DSM 28986</strain>
    </source>
</reference>
<comment type="catalytic activity">
    <reaction evidence="5">
        <text>a 2-oxocarboxylate + 2 oxidized [2Fe-2S]-[ferredoxin] + CoA = an acyl-CoA + 2 reduced [2Fe-2S]-[ferredoxin] + CO2 + H(+)</text>
        <dbReference type="Rhea" id="RHEA:42316"/>
        <dbReference type="Rhea" id="RHEA-COMP:10000"/>
        <dbReference type="Rhea" id="RHEA-COMP:10001"/>
        <dbReference type="ChEBI" id="CHEBI:15378"/>
        <dbReference type="ChEBI" id="CHEBI:16526"/>
        <dbReference type="ChEBI" id="CHEBI:33737"/>
        <dbReference type="ChEBI" id="CHEBI:33738"/>
        <dbReference type="ChEBI" id="CHEBI:35179"/>
        <dbReference type="ChEBI" id="CHEBI:57287"/>
        <dbReference type="ChEBI" id="CHEBI:58342"/>
        <dbReference type="EC" id="1.2.7.11"/>
    </reaction>
</comment>
<evidence type="ECO:0000256" key="6">
    <source>
        <dbReference type="ARBA" id="ARBA00052359"/>
    </source>
</evidence>
<dbReference type="FunFam" id="3.40.50.920:FF:000009">
    <property type="entry name" value="2-oxoglutarate ferredoxin oxidoreductase subunit alpha"/>
    <property type="match status" value="1"/>
</dbReference>
<evidence type="ECO:0000259" key="12">
    <source>
        <dbReference type="Pfam" id="PF01558"/>
    </source>
</evidence>
<evidence type="ECO:0000256" key="5">
    <source>
        <dbReference type="ARBA" id="ARBA00048893"/>
    </source>
</evidence>
<dbReference type="EMBL" id="JABGBP010000265">
    <property type="protein sequence ID" value="NOL60621.1"/>
    <property type="molecule type" value="Genomic_DNA"/>
</dbReference>
<dbReference type="CDD" id="cd07034">
    <property type="entry name" value="TPP_PYR_PFOR_IOR-alpha_like"/>
    <property type="match status" value="1"/>
</dbReference>
<dbReference type="InterPro" id="IPR033412">
    <property type="entry name" value="PFOR_II"/>
</dbReference>
<dbReference type="InterPro" id="IPR002880">
    <property type="entry name" value="Pyrv_Fd/Flavodoxin_OxRdtase_N"/>
</dbReference>
<evidence type="ECO:0000256" key="1">
    <source>
        <dbReference type="ARBA" id="ARBA00011631"/>
    </source>
</evidence>
<keyword evidence="17" id="KW-1185">Reference proteome</keyword>
<dbReference type="Pfam" id="PF17147">
    <property type="entry name" value="PFOR_II"/>
    <property type="match status" value="1"/>
</dbReference>
<dbReference type="EC" id="1.2.7.3" evidence="8"/>
<dbReference type="GO" id="GO:0006979">
    <property type="term" value="P:response to oxidative stress"/>
    <property type="evidence" value="ECO:0007669"/>
    <property type="project" value="TreeGrafter"/>
</dbReference>
<dbReference type="InterPro" id="IPR002869">
    <property type="entry name" value="Pyrv_flavodox_OxRed_cen"/>
</dbReference>
<dbReference type="SUPFAM" id="SSF53323">
    <property type="entry name" value="Pyruvate-ferredoxin oxidoreductase, PFOR, domain III"/>
    <property type="match status" value="1"/>
</dbReference>
<evidence type="ECO:0000256" key="4">
    <source>
        <dbReference type="ARBA" id="ARBA00023317"/>
    </source>
</evidence>
<feature type="domain" description="Pyruvate/ketoisovalerate oxidoreductase catalytic" evidence="12">
    <location>
        <begin position="15"/>
        <end position="213"/>
    </location>
</feature>
<comment type="subunit">
    <text evidence="7">Heterotetramer of the KorA, KorB, KorC and KorD subunits.</text>
</comment>
<keyword evidence="3" id="KW-0560">Oxidoreductase</keyword>
<dbReference type="Gene3D" id="3.40.50.970">
    <property type="match status" value="1"/>
</dbReference>
<dbReference type="InterPro" id="IPR053400">
    <property type="entry name" value="2-oxoacid_Fdx_oxidoreductase"/>
</dbReference>
<evidence type="ECO:0000256" key="7">
    <source>
        <dbReference type="ARBA" id="ARBA00064882"/>
    </source>
</evidence>
<evidence type="ECO:0000256" key="10">
    <source>
        <dbReference type="ARBA" id="ARBA00076968"/>
    </source>
</evidence>
<evidence type="ECO:0000313" key="15">
    <source>
        <dbReference type="EMBL" id="ARD84618.1"/>
    </source>
</evidence>
<evidence type="ECO:0000256" key="9">
    <source>
        <dbReference type="ARBA" id="ARBA00071398"/>
    </source>
</evidence>
<proteinExistence type="predicted"/>
<keyword evidence="4" id="KW-0670">Pyruvate</keyword>
<dbReference type="Gene3D" id="3.40.50.920">
    <property type="match status" value="1"/>
</dbReference>
<dbReference type="NCBIfam" id="TIGR03710">
    <property type="entry name" value="OAFO_sf"/>
    <property type="match status" value="1"/>
</dbReference>
<dbReference type="GO" id="GO:0018491">
    <property type="term" value="F:2-oxobutyrate synthase activity"/>
    <property type="evidence" value="ECO:0007669"/>
    <property type="project" value="UniProtKB-ARBA"/>
</dbReference>
<gene>
    <name evidence="15" type="ORF">FAD_0712</name>
    <name evidence="16" type="ORF">HLB00_07235</name>
</gene>
<evidence type="ECO:0000313" key="18">
    <source>
        <dbReference type="Proteomes" id="UP000546917"/>
    </source>
</evidence>
<dbReference type="InterPro" id="IPR019752">
    <property type="entry name" value="Pyrv/ketoisovalerate_OxRed_cat"/>
</dbReference>
<evidence type="ECO:0000259" key="13">
    <source>
        <dbReference type="Pfam" id="PF01855"/>
    </source>
</evidence>
<dbReference type="InterPro" id="IPR009014">
    <property type="entry name" value="Transketo_C/PFOR_II"/>
</dbReference>
<dbReference type="Proteomes" id="UP000546917">
    <property type="component" value="Unassembled WGS sequence"/>
</dbReference>
<evidence type="ECO:0000259" key="14">
    <source>
        <dbReference type="Pfam" id="PF17147"/>
    </source>
</evidence>
<evidence type="ECO:0000256" key="11">
    <source>
        <dbReference type="ARBA" id="ARBA00079587"/>
    </source>
</evidence>
<dbReference type="PANTHER" id="PTHR32154:SF16">
    <property type="entry name" value="PYRUVATE FLAVODOXIN_FERREDOXIN OXIDOREDUCTASE DOMAIN PROTEIN"/>
    <property type="match status" value="1"/>
</dbReference>
<dbReference type="NCBIfam" id="NF041170">
    <property type="entry name" value="Oxoac_fdxalpha_Archa"/>
    <property type="match status" value="1"/>
</dbReference>
<dbReference type="EMBL" id="CP015363">
    <property type="protein sequence ID" value="ARD84618.1"/>
    <property type="molecule type" value="Genomic_DNA"/>
</dbReference>
<dbReference type="AlphaFoldDB" id="A0A1V0N3A1"/>
<evidence type="ECO:0000256" key="2">
    <source>
        <dbReference type="ARBA" id="ARBA00012691"/>
    </source>
</evidence>
<evidence type="ECO:0000256" key="3">
    <source>
        <dbReference type="ARBA" id="ARBA00023002"/>
    </source>
</evidence>
<dbReference type="FunFam" id="3.40.50.970:FF:000022">
    <property type="entry name" value="2-oxoglutarate ferredoxin oxidoreductase alpha subunit"/>
    <property type="match status" value="1"/>
</dbReference>
<dbReference type="KEGG" id="fai:FAD_0712"/>
<name>A0A1V0N3A1_9ARCH</name>
<dbReference type="GeneID" id="31676214"/>
<comment type="subunit">
    <text evidence="1">Heterodimer composed of an alpha and a beta subunit.</text>
</comment>
<dbReference type="PANTHER" id="PTHR32154">
    <property type="entry name" value="PYRUVATE-FLAVODOXIN OXIDOREDUCTASE-RELATED"/>
    <property type="match status" value="1"/>
</dbReference>
<dbReference type="InterPro" id="IPR029061">
    <property type="entry name" value="THDP-binding"/>
</dbReference>